<dbReference type="EMBL" id="BDSA01000022">
    <property type="protein sequence ID" value="GBE63211.1"/>
    <property type="molecule type" value="Genomic_DNA"/>
</dbReference>
<accession>A0A2H6KJQ3</accession>
<gene>
    <name evidence="2" type="ORF">BOVATA_047040</name>
</gene>
<organism evidence="2 3">
    <name type="scientific">Babesia ovata</name>
    <dbReference type="NCBI Taxonomy" id="189622"/>
    <lineage>
        <taxon>Eukaryota</taxon>
        <taxon>Sar</taxon>
        <taxon>Alveolata</taxon>
        <taxon>Apicomplexa</taxon>
        <taxon>Aconoidasida</taxon>
        <taxon>Piroplasmida</taxon>
        <taxon>Babesiidae</taxon>
        <taxon>Babesia</taxon>
    </lineage>
</organism>
<dbReference type="GeneID" id="39876981"/>
<dbReference type="AlphaFoldDB" id="A0A2H6KJQ3"/>
<feature type="coiled-coil region" evidence="1">
    <location>
        <begin position="315"/>
        <end position="342"/>
    </location>
</feature>
<keyword evidence="1" id="KW-0175">Coiled coil</keyword>
<sequence length="562" mass="62803">MKLSELAVQAVICFEGLFEYFDEELTPKNSRLVRTLHSQSTGPHAAMVENIRSVLNALLGHLINTKLKTYDFDHTFREKVHELTVSVGALSAKTFGEGRNPELLNIFKSGMLAFTTELGHAYVNKYSGMKFQDELLKKKDSDPSPNHLTTEGRNCAKVCLTILERVNEDLAYLKGKCDTTNGPWKHNKICETDGNKTNKLGRFFMNRGFTIPLNDGVKQDGQLRCSVNMKGGHICKKLLEKEIGGAKQIDHLKACNATKENEIKFNVLDILTCLRSHLHQYFRVGHISSFAAKKSPCSIYEMLTWCCGLQYNSAYSKMQQHCKTLHQALEKEEKDNEKMKDVNAYLKTILCKFQRNGLPYLSSNSRNILTNILGTGDEHTVYASDFSNNHLNLSYPSSGEACLDTLLDILRRVYPVCRFLQSQCSSLSSDFGWAGCQYGKQVKHANWQCDKHIADKESDCVPMSPLMSYFTDSLPGHLPHQLSSIGCRATCNTCPSGKPGMPCLTPLGFRGFSGSTRLGKELCNVLTKMLDDADLRSLFCLKPKTPGSLPEHFGFALSLVSG</sequence>
<evidence type="ECO:0000256" key="1">
    <source>
        <dbReference type="SAM" id="Coils"/>
    </source>
</evidence>
<dbReference type="VEuPathDB" id="PiroplasmaDB:BOVATA_047040"/>
<name>A0A2H6KJQ3_9APIC</name>
<dbReference type="RefSeq" id="XP_028869454.1">
    <property type="nucleotide sequence ID" value="XM_029013621.1"/>
</dbReference>
<keyword evidence="3" id="KW-1185">Reference proteome</keyword>
<protein>
    <submittedName>
        <fullName evidence="2">Uncharacterized protein</fullName>
    </submittedName>
</protein>
<reference evidence="2 3" key="1">
    <citation type="journal article" date="2017" name="BMC Genomics">
        <title>Whole-genome assembly of Babesia ovata and comparative genomics between closely related pathogens.</title>
        <authorList>
            <person name="Yamagishi J."/>
            <person name="Asada M."/>
            <person name="Hakimi H."/>
            <person name="Tanaka T.Q."/>
            <person name="Sugimoto C."/>
            <person name="Kawazu S."/>
        </authorList>
    </citation>
    <scope>NUCLEOTIDE SEQUENCE [LARGE SCALE GENOMIC DNA]</scope>
    <source>
        <strain evidence="2 3">Miyake</strain>
    </source>
</reference>
<evidence type="ECO:0000313" key="3">
    <source>
        <dbReference type="Proteomes" id="UP000236319"/>
    </source>
</evidence>
<evidence type="ECO:0000313" key="2">
    <source>
        <dbReference type="EMBL" id="GBE63211.1"/>
    </source>
</evidence>
<proteinExistence type="predicted"/>
<comment type="caution">
    <text evidence="2">The sequence shown here is derived from an EMBL/GenBank/DDBJ whole genome shotgun (WGS) entry which is preliminary data.</text>
</comment>
<dbReference type="Proteomes" id="UP000236319">
    <property type="component" value="Unassembled WGS sequence"/>
</dbReference>